<dbReference type="NCBIfam" id="NF002367">
    <property type="entry name" value="PRK01346.1-4"/>
    <property type="match status" value="1"/>
</dbReference>
<comment type="subunit">
    <text evidence="4">Homohexamer; trimer of dimers.</text>
</comment>
<keyword evidence="3 4" id="KW-0012">Acyltransferase</keyword>
<dbReference type="SUPFAM" id="SSF55729">
    <property type="entry name" value="Acyl-CoA N-acyltransferases (Nat)"/>
    <property type="match status" value="1"/>
</dbReference>
<dbReference type="GO" id="GO:0030649">
    <property type="term" value="P:aminoglycoside antibiotic catabolic process"/>
    <property type="evidence" value="ECO:0007669"/>
    <property type="project" value="TreeGrafter"/>
</dbReference>
<dbReference type="InterPro" id="IPR016181">
    <property type="entry name" value="Acyl_CoA_acyltransferase"/>
</dbReference>
<organism evidence="6 7">
    <name type="scientific">Kribbella steppae</name>
    <dbReference type="NCBI Taxonomy" id="2512223"/>
    <lineage>
        <taxon>Bacteria</taxon>
        <taxon>Bacillati</taxon>
        <taxon>Actinomycetota</taxon>
        <taxon>Actinomycetes</taxon>
        <taxon>Propionibacteriales</taxon>
        <taxon>Kribbellaceae</taxon>
        <taxon>Kribbella</taxon>
    </lineage>
</organism>
<sequence length="403" mass="44193">MAIEIGRFEGDWDELVELVDLAFAAPWSEAQLESERRVWEPERSTVATDEKQLVGHTGAFSLRMTVPGAQIPVAGVTLVAVRPTHRRRGILRDLMRAQLTEIHEAGVEPIAGLTASEPVIYGRFGYGLGSDHQEIVIRKWSRELRPVAGVDDVRIRTVAVREALATCAALRNRLAADQPGMFHHDERWQDHIVSENVTSNPANASPRRCVVAERNGEVTGFAYYRSKRTDKGFIDVSRVHAEDLASHVALWRFLLEPDLLSETHYGKLPSDDPLLDLLLDPRAPEPITRDGLWIRPVDVGRALAARTYAREIDVVIAVTDGFLPWNEGSWHLAGGPAGATCAATSRPADLTIDVRELGAVYLGKPSLVRLGAAGLVHEHTAGALAAASQAFSATRLPWLDTGF</sequence>
<gene>
    <name evidence="6" type="ORF">EV652_11932</name>
</gene>
<dbReference type="Pfam" id="PF13527">
    <property type="entry name" value="Acetyltransf_9"/>
    <property type="match status" value="1"/>
</dbReference>
<feature type="active site" description="Proton donor" evidence="4">
    <location>
        <position position="121"/>
    </location>
</feature>
<dbReference type="InterPro" id="IPR036527">
    <property type="entry name" value="SCP2_sterol-bd_dom_sf"/>
</dbReference>
<dbReference type="HAMAP" id="MF_01812">
    <property type="entry name" value="Eis"/>
    <property type="match status" value="1"/>
</dbReference>
<protein>
    <submittedName>
        <fullName evidence="6">Putative acetyltransferase</fullName>
    </submittedName>
</protein>
<dbReference type="InterPro" id="IPR025559">
    <property type="entry name" value="Eis_dom"/>
</dbReference>
<dbReference type="AlphaFoldDB" id="A0A4R2H1J5"/>
<dbReference type="EMBL" id="SLWN01000019">
    <property type="protein sequence ID" value="TCO16843.1"/>
    <property type="molecule type" value="Genomic_DNA"/>
</dbReference>
<dbReference type="OrthoDB" id="8399956at2"/>
<dbReference type="RefSeq" id="WP_132214995.1">
    <property type="nucleotide sequence ID" value="NZ_SLWN01000019.1"/>
</dbReference>
<comment type="similarity">
    <text evidence="1 4">Belongs to the acetyltransferase Eis family.</text>
</comment>
<feature type="binding site" evidence="4">
    <location>
        <begin position="116"/>
        <end position="117"/>
    </location>
    <ligand>
        <name>acetyl-CoA</name>
        <dbReference type="ChEBI" id="CHEBI:57288"/>
    </ligand>
</feature>
<dbReference type="GO" id="GO:0034069">
    <property type="term" value="F:aminoglycoside N-acetyltransferase activity"/>
    <property type="evidence" value="ECO:0007669"/>
    <property type="project" value="TreeGrafter"/>
</dbReference>
<dbReference type="CDD" id="cd04301">
    <property type="entry name" value="NAT_SF"/>
    <property type="match status" value="1"/>
</dbReference>
<dbReference type="SUPFAM" id="SSF55718">
    <property type="entry name" value="SCP-like"/>
    <property type="match status" value="1"/>
</dbReference>
<dbReference type="Gene3D" id="3.40.630.30">
    <property type="match status" value="2"/>
</dbReference>
<dbReference type="Pfam" id="PF13530">
    <property type="entry name" value="SCP2_2"/>
    <property type="match status" value="1"/>
</dbReference>
<feature type="binding site" evidence="4">
    <location>
        <begin position="79"/>
        <end position="81"/>
    </location>
    <ligand>
        <name>acetyl-CoA</name>
        <dbReference type="ChEBI" id="CHEBI:57288"/>
    </ligand>
</feature>
<dbReference type="PANTHER" id="PTHR37817">
    <property type="entry name" value="N-ACETYLTRANSFERASE EIS"/>
    <property type="match status" value="1"/>
</dbReference>
<evidence type="ECO:0000313" key="6">
    <source>
        <dbReference type="EMBL" id="TCO16843.1"/>
    </source>
</evidence>
<feature type="domain" description="N-acetyltransferase" evidence="5">
    <location>
        <begin position="3"/>
        <end position="145"/>
    </location>
</feature>
<evidence type="ECO:0000256" key="2">
    <source>
        <dbReference type="ARBA" id="ARBA00022679"/>
    </source>
</evidence>
<dbReference type="Pfam" id="PF17668">
    <property type="entry name" value="Acetyltransf_17"/>
    <property type="match status" value="1"/>
</dbReference>
<evidence type="ECO:0000313" key="7">
    <source>
        <dbReference type="Proteomes" id="UP000294508"/>
    </source>
</evidence>
<dbReference type="InterPro" id="IPR051554">
    <property type="entry name" value="Acetyltransferase_Eis"/>
</dbReference>
<accession>A0A4R2H1J5</accession>
<evidence type="ECO:0000256" key="3">
    <source>
        <dbReference type="ARBA" id="ARBA00023315"/>
    </source>
</evidence>
<dbReference type="Gene3D" id="3.30.1050.10">
    <property type="entry name" value="SCP2 sterol-binding domain"/>
    <property type="match status" value="1"/>
</dbReference>
<reference evidence="6 7" key="1">
    <citation type="journal article" date="2015" name="Stand. Genomic Sci.">
        <title>Genomic Encyclopedia of Bacterial and Archaeal Type Strains, Phase III: the genomes of soil and plant-associated and newly described type strains.</title>
        <authorList>
            <person name="Whitman W.B."/>
            <person name="Woyke T."/>
            <person name="Klenk H.P."/>
            <person name="Zhou Y."/>
            <person name="Lilburn T.G."/>
            <person name="Beck B.J."/>
            <person name="De Vos P."/>
            <person name="Vandamme P."/>
            <person name="Eisen J.A."/>
            <person name="Garrity G."/>
            <person name="Hugenholtz P."/>
            <person name="Kyrpides N.C."/>
        </authorList>
    </citation>
    <scope>NUCLEOTIDE SEQUENCE [LARGE SCALE GENOMIC DNA]</scope>
    <source>
        <strain evidence="6 7">VKM Ac-2572</strain>
    </source>
</reference>
<proteinExistence type="inferred from homology"/>
<dbReference type="InterPro" id="IPR041380">
    <property type="entry name" value="Acetyltransf_17"/>
</dbReference>
<evidence type="ECO:0000256" key="1">
    <source>
        <dbReference type="ARBA" id="ARBA00009213"/>
    </source>
</evidence>
<evidence type="ECO:0000259" key="5">
    <source>
        <dbReference type="PROSITE" id="PS51186"/>
    </source>
</evidence>
<dbReference type="InterPro" id="IPR022902">
    <property type="entry name" value="NAcTrfase_Eis"/>
</dbReference>
<dbReference type="InterPro" id="IPR000182">
    <property type="entry name" value="GNAT_dom"/>
</dbReference>
<keyword evidence="2 4" id="KW-0808">Transferase</keyword>
<dbReference type="Proteomes" id="UP000294508">
    <property type="component" value="Unassembled WGS sequence"/>
</dbReference>
<dbReference type="PANTHER" id="PTHR37817:SF1">
    <property type="entry name" value="N-ACETYLTRANSFERASE EIS"/>
    <property type="match status" value="1"/>
</dbReference>
<name>A0A4R2H1J5_9ACTN</name>
<feature type="active site" description="Proton acceptor; via carboxylate" evidence="4">
    <location>
        <position position="403"/>
    </location>
</feature>
<feature type="binding site" evidence="4">
    <location>
        <begin position="87"/>
        <end position="92"/>
    </location>
    <ligand>
        <name>acetyl-CoA</name>
        <dbReference type="ChEBI" id="CHEBI:57288"/>
    </ligand>
</feature>
<keyword evidence="7" id="KW-1185">Reference proteome</keyword>
<comment type="caution">
    <text evidence="6">The sequence shown here is derived from an EMBL/GenBank/DDBJ whole genome shotgun (WGS) entry which is preliminary data.</text>
</comment>
<dbReference type="PROSITE" id="PS51186">
    <property type="entry name" value="GNAT"/>
    <property type="match status" value="1"/>
</dbReference>
<evidence type="ECO:0000256" key="4">
    <source>
        <dbReference type="HAMAP-Rule" id="MF_01812"/>
    </source>
</evidence>